<comment type="caution">
    <text evidence="1">The sequence shown here is derived from an EMBL/GenBank/DDBJ whole genome shotgun (WGS) entry which is preliminary data.</text>
</comment>
<gene>
    <name evidence="1" type="ORF">CRD59_02925</name>
</gene>
<dbReference type="AlphaFoldDB" id="A0A366KF02"/>
<dbReference type="EMBL" id="PDCH01000003">
    <property type="protein sequence ID" value="RBP99693.1"/>
    <property type="molecule type" value="Genomic_DNA"/>
</dbReference>
<name>A0A366KF02_9BIFI</name>
<accession>A0A366KF02</accession>
<evidence type="ECO:0000313" key="2">
    <source>
        <dbReference type="Proteomes" id="UP000252345"/>
    </source>
</evidence>
<evidence type="ECO:0000313" key="1">
    <source>
        <dbReference type="EMBL" id="RBP99693.1"/>
    </source>
</evidence>
<keyword evidence="2" id="KW-1185">Reference proteome</keyword>
<reference evidence="1 2" key="1">
    <citation type="submission" date="2017-10" db="EMBL/GenBank/DDBJ databases">
        <title>Bifidobacterium xylocopum sp. nov. and Bifidobacterium aemilianum sp. nov., from the carpenter bee (Xylocopa violacea) digestive tract.</title>
        <authorList>
            <person name="Alberoni D."/>
            <person name="Baffoni L."/>
            <person name="Di Gioia D."/>
            <person name="Gaggia F."/>
            <person name="Biavati B."/>
        </authorList>
    </citation>
    <scope>NUCLEOTIDE SEQUENCE [LARGE SCALE GENOMIC DNA]</scope>
    <source>
        <strain evidence="1 2">XV2</strain>
    </source>
</reference>
<proteinExistence type="predicted"/>
<organism evidence="1 2">
    <name type="scientific">Bifidobacterium xylocopae</name>
    <dbReference type="NCBI Taxonomy" id="2493119"/>
    <lineage>
        <taxon>Bacteria</taxon>
        <taxon>Bacillati</taxon>
        <taxon>Actinomycetota</taxon>
        <taxon>Actinomycetes</taxon>
        <taxon>Bifidobacteriales</taxon>
        <taxon>Bifidobacteriaceae</taxon>
        <taxon>Bifidobacterium</taxon>
    </lineage>
</organism>
<dbReference type="Proteomes" id="UP000252345">
    <property type="component" value="Unassembled WGS sequence"/>
</dbReference>
<sequence>MDFLALHVHSQSQDQIGTLARCLNGHLDAGRRFPVLGVMRVRAPRVLLGGVAAAVGHALPDQPPVQFQPGAADFLLVVGDDRAFADRAGFVCLVGLVQAGLLVVSGCIRVGVRKVLIAAALNPAVDTRIVGEGIELGAYEQLGVEPTSGERLVQGGMKRSMLSRMNMGRQEGSRTGMRVVRTPRVALHASRLKSA</sequence>
<protein>
    <submittedName>
        <fullName evidence="1">Uncharacterized protein</fullName>
    </submittedName>
</protein>